<protein>
    <submittedName>
        <fullName evidence="1">Uncharacterized protein</fullName>
    </submittedName>
</protein>
<organism evidence="1 2">
    <name type="scientific">Gaoshiqia sediminis</name>
    <dbReference type="NCBI Taxonomy" id="2986998"/>
    <lineage>
        <taxon>Bacteria</taxon>
        <taxon>Pseudomonadati</taxon>
        <taxon>Bacteroidota</taxon>
        <taxon>Bacteroidia</taxon>
        <taxon>Marinilabiliales</taxon>
        <taxon>Prolixibacteraceae</taxon>
        <taxon>Gaoshiqia</taxon>
    </lineage>
</organism>
<keyword evidence="2" id="KW-1185">Reference proteome</keyword>
<dbReference type="RefSeq" id="WP_282591767.1">
    <property type="nucleotide sequence ID" value="NZ_JAPAAF010000013.1"/>
</dbReference>
<name>A0AA41Y798_9BACT</name>
<dbReference type="EMBL" id="JAPAAF010000013">
    <property type="protein sequence ID" value="MCW0483165.1"/>
    <property type="molecule type" value="Genomic_DNA"/>
</dbReference>
<accession>A0AA41Y798</accession>
<gene>
    <name evidence="1" type="ORF">N2K84_10520</name>
</gene>
<comment type="caution">
    <text evidence="1">The sequence shown here is derived from an EMBL/GenBank/DDBJ whole genome shotgun (WGS) entry which is preliminary data.</text>
</comment>
<sequence length="47" mass="5032">MIAFSVFMGKITHWLKYALGVGEGEITQLVFCVDLPVGSSGQDSGKN</sequence>
<dbReference type="AlphaFoldDB" id="A0AA41Y798"/>
<dbReference type="Proteomes" id="UP001163821">
    <property type="component" value="Unassembled WGS sequence"/>
</dbReference>
<evidence type="ECO:0000313" key="1">
    <source>
        <dbReference type="EMBL" id="MCW0483165.1"/>
    </source>
</evidence>
<reference evidence="1" key="1">
    <citation type="submission" date="2022-10" db="EMBL/GenBank/DDBJ databases">
        <title>Gaoshiqiia sediminis gen. nov., sp. nov., isolated from coastal sediment.</title>
        <authorList>
            <person name="Yu W.X."/>
            <person name="Mu D.S."/>
            <person name="Du J.Z."/>
            <person name="Liang Y.Q."/>
        </authorList>
    </citation>
    <scope>NUCLEOTIDE SEQUENCE</scope>
    <source>
        <strain evidence="1">A06</strain>
    </source>
</reference>
<proteinExistence type="predicted"/>
<evidence type="ECO:0000313" key="2">
    <source>
        <dbReference type="Proteomes" id="UP001163821"/>
    </source>
</evidence>